<accession>A0A0U4WJZ2</accession>
<dbReference type="Proteomes" id="UP000064137">
    <property type="component" value="Chromosome"/>
</dbReference>
<gene>
    <name evidence="1" type="ORF">APT59_11110</name>
</gene>
<dbReference type="OrthoDB" id="7366507at2"/>
<sequence length="101" mass="10882">MSTTTPENVVVLDQPIVRGETTIEQITLRKPNAGELRGITLSDLLQLDVNAIVRVTPRISQPTLTEAELRAMDPADLVDVGGKIAGFLLKKSDKAALYPAT</sequence>
<dbReference type="KEGG" id="por:APT59_11110"/>
<evidence type="ECO:0000313" key="1">
    <source>
        <dbReference type="EMBL" id="ALZ84716.1"/>
    </source>
</evidence>
<protein>
    <submittedName>
        <fullName evidence="1">Phage tail protein</fullName>
    </submittedName>
</protein>
<evidence type="ECO:0000313" key="2">
    <source>
        <dbReference type="Proteomes" id="UP000064137"/>
    </source>
</evidence>
<dbReference type="RefSeq" id="WP_059314905.1">
    <property type="nucleotide sequence ID" value="NZ_CP013987.1"/>
</dbReference>
<dbReference type="Pfam" id="PF10109">
    <property type="entry name" value="Phage_TAC_7"/>
    <property type="match status" value="1"/>
</dbReference>
<reference evidence="1 2" key="1">
    <citation type="submission" date="2016-01" db="EMBL/GenBank/DDBJ databases">
        <title>Annotation of Pseudomonas oryzihabitans USDA-ARS-USMARC-56511.</title>
        <authorList>
            <person name="Harhay G.P."/>
            <person name="Harhay D.M."/>
            <person name="Smith T.P.L."/>
            <person name="Bono J.L."/>
            <person name="Heaton M.P."/>
            <person name="Clawson M.L."/>
            <person name="Chitko-Mckown C.G."/>
            <person name="Capik S.F."/>
            <person name="DeDonder K.D."/>
            <person name="Apley M.D."/>
            <person name="Lubbers B.V."/>
            <person name="White B.J."/>
            <person name="Larson R.L."/>
        </authorList>
    </citation>
    <scope>NUCLEOTIDE SEQUENCE [LARGE SCALE GENOMIC DNA]</scope>
    <source>
        <strain evidence="1 2">USDA-ARS-USMARC-56511</strain>
    </source>
</reference>
<dbReference type="AlphaFoldDB" id="A0A0U4WJZ2"/>
<dbReference type="EMBL" id="CP013987">
    <property type="protein sequence ID" value="ALZ84716.1"/>
    <property type="molecule type" value="Genomic_DNA"/>
</dbReference>
<dbReference type="InterPro" id="IPR019289">
    <property type="entry name" value="Phage_tail_E/E"/>
</dbReference>
<name>A0A0U4WJZ2_9PSED</name>
<organism evidence="1 2">
    <name type="scientific">Pseudomonas oryzihabitans</name>
    <dbReference type="NCBI Taxonomy" id="47885"/>
    <lineage>
        <taxon>Bacteria</taxon>
        <taxon>Pseudomonadati</taxon>
        <taxon>Pseudomonadota</taxon>
        <taxon>Gammaproteobacteria</taxon>
        <taxon>Pseudomonadales</taxon>
        <taxon>Pseudomonadaceae</taxon>
        <taxon>Pseudomonas</taxon>
    </lineage>
</organism>
<proteinExistence type="predicted"/>